<dbReference type="AlphaFoldDB" id="A0A842CP59"/>
<dbReference type="Proteomes" id="UP000546806">
    <property type="component" value="Unassembled WGS sequence"/>
</dbReference>
<sequence>MKKTIAFVSVLLLVFSMITFNSNHVGAVNVQQGDFKSPKSGFVKSTYKGSTTGGGMDIEYADYYMSVKEARTFASKLDQSNKSVVAWAAASFIPGIGPYITIFGTAESVKRGTATSAIRKLTDKNKKVHVTVSLDKRYGSTMYNVSEWSGTRASIVAFKAPAPKYQKVVVTKVTY</sequence>
<evidence type="ECO:0000313" key="2">
    <source>
        <dbReference type="EMBL" id="MBC2003635.1"/>
    </source>
</evidence>
<accession>A0A842CP59</accession>
<comment type="caution">
    <text evidence="2">The sequence shown here is derived from an EMBL/GenBank/DDBJ whole genome shotgun (WGS) entry which is preliminary data.</text>
</comment>
<gene>
    <name evidence="2" type="ORF">HCA78_07660</name>
</gene>
<organism evidence="2 3">
    <name type="scientific">Listeria booriae</name>
    <dbReference type="NCBI Taxonomy" id="1552123"/>
    <lineage>
        <taxon>Bacteria</taxon>
        <taxon>Bacillati</taxon>
        <taxon>Bacillota</taxon>
        <taxon>Bacilli</taxon>
        <taxon>Bacillales</taxon>
        <taxon>Listeriaceae</taxon>
        <taxon>Listeria</taxon>
    </lineage>
</organism>
<feature type="chain" id="PRO_5032344740" evidence="1">
    <location>
        <begin position="28"/>
        <end position="175"/>
    </location>
</feature>
<reference evidence="2 3" key="1">
    <citation type="submission" date="2020-03" db="EMBL/GenBank/DDBJ databases">
        <title>Soil Listeria distribution.</title>
        <authorList>
            <person name="Liao J."/>
            <person name="Wiedmann M."/>
        </authorList>
    </citation>
    <scope>NUCLEOTIDE SEQUENCE [LARGE SCALE GENOMIC DNA]</scope>
    <source>
        <strain evidence="2 3">FSL L7-0435</strain>
    </source>
</reference>
<proteinExistence type="predicted"/>
<keyword evidence="1" id="KW-0732">Signal</keyword>
<evidence type="ECO:0000313" key="3">
    <source>
        <dbReference type="Proteomes" id="UP000546806"/>
    </source>
</evidence>
<evidence type="ECO:0000256" key="1">
    <source>
        <dbReference type="SAM" id="SignalP"/>
    </source>
</evidence>
<name>A0A842CP59_9LIST</name>
<dbReference type="EMBL" id="JAARWW010000003">
    <property type="protein sequence ID" value="MBC2003635.1"/>
    <property type="molecule type" value="Genomic_DNA"/>
</dbReference>
<dbReference type="RefSeq" id="WP_185533171.1">
    <property type="nucleotide sequence ID" value="NZ_JAARWW010000003.1"/>
</dbReference>
<feature type="signal peptide" evidence="1">
    <location>
        <begin position="1"/>
        <end position="27"/>
    </location>
</feature>
<protein>
    <submittedName>
        <fullName evidence="2">Uncharacterized protein</fullName>
    </submittedName>
</protein>